<name>A0A1J4MF42_9CRYT</name>
<organism evidence="4 5">
    <name type="scientific">Cryptosporidium andersoni</name>
    <dbReference type="NCBI Taxonomy" id="117008"/>
    <lineage>
        <taxon>Eukaryota</taxon>
        <taxon>Sar</taxon>
        <taxon>Alveolata</taxon>
        <taxon>Apicomplexa</taxon>
        <taxon>Conoidasida</taxon>
        <taxon>Coccidia</taxon>
        <taxon>Eucoccidiorida</taxon>
        <taxon>Eimeriorina</taxon>
        <taxon>Cryptosporidiidae</taxon>
        <taxon>Cryptosporidium</taxon>
    </lineage>
</organism>
<evidence type="ECO:0000256" key="1">
    <source>
        <dbReference type="RuleBase" id="RU367072"/>
    </source>
</evidence>
<reference evidence="4 5" key="1">
    <citation type="submission" date="2016-10" db="EMBL/GenBank/DDBJ databases">
        <title>Reductive evolution of mitochondrial metabolism and differential evolution of invasion-related proteins in Cryptosporidium.</title>
        <authorList>
            <person name="Liu S."/>
            <person name="Roellig D.M."/>
            <person name="Guo Y."/>
            <person name="Li N."/>
            <person name="Frace M.A."/>
            <person name="Tang K."/>
            <person name="Zhang L."/>
            <person name="Feng Y."/>
            <person name="Xiao L."/>
        </authorList>
    </citation>
    <scope>NUCLEOTIDE SEQUENCE [LARGE SCALE GENOMIC DNA]</scope>
    <source>
        <strain evidence="4">30847</strain>
    </source>
</reference>
<dbReference type="VEuPathDB" id="CryptoDB:cand_010200"/>
<keyword evidence="1" id="KW-0227">DNA damage</keyword>
<feature type="domain" description="MMS19 N-terminal" evidence="3">
    <location>
        <begin position="351"/>
        <end position="409"/>
    </location>
</feature>
<dbReference type="PANTHER" id="PTHR12891">
    <property type="entry name" value="DNA REPAIR/TRANSCRIPTION PROTEIN MET18/MMS19"/>
    <property type="match status" value="1"/>
</dbReference>
<comment type="similarity">
    <text evidence="1">Belongs to the MET18/MMS19 family.</text>
</comment>
<comment type="function">
    <text evidence="1">Key component of the cytosolic iron-sulfur protein assembly (CIA) complex, a multiprotein complex that mediates the incorporation of iron-sulfur cluster into apoproteins specifically involved in DNA metabolism and genomic integrity. In the CIA complex, MMS19 acts as an adapter between early-acting CIA components and a subset of cellular target iron-sulfur proteins.</text>
</comment>
<keyword evidence="2" id="KW-1133">Transmembrane helix</keyword>
<evidence type="ECO:0000256" key="2">
    <source>
        <dbReference type="SAM" id="Phobius"/>
    </source>
</evidence>
<dbReference type="GeneID" id="92365205"/>
<dbReference type="GO" id="GO:0005634">
    <property type="term" value="C:nucleus"/>
    <property type="evidence" value="ECO:0007669"/>
    <property type="project" value="UniProtKB-SubCell"/>
</dbReference>
<feature type="transmembrane region" description="Helical" evidence="2">
    <location>
        <begin position="1330"/>
        <end position="1348"/>
    </location>
</feature>
<dbReference type="Pfam" id="PF14500">
    <property type="entry name" value="MMS19_N"/>
    <property type="match status" value="2"/>
</dbReference>
<feature type="domain" description="MMS19 N-terminal" evidence="3">
    <location>
        <begin position="192"/>
        <end position="269"/>
    </location>
</feature>
<dbReference type="OrthoDB" id="342900at2759"/>
<dbReference type="RefSeq" id="XP_067067092.1">
    <property type="nucleotide sequence ID" value="XM_067211259.1"/>
</dbReference>
<sequence>MTFMEDIALCIIEDSINEENINKIIQLISNGTNCMFDLIESLSGQLTSTLAEERKKGINILRLVFKGLILKDKDTLSNDCIKLLSCFVVNYLLDWACIDDVLDILTCIVKTKSEVLRCTHLNILEDDKLFEEYSFNPIVSINTGIKGKVMNDGNSIKLCTKICTFHKFSNQYGIDNVDKQEDLYKMTLLFYIFTQIIYIVPTRQLVYTSRISVLNILIILFENEEYITNIRRMGPAAIPAIIQHVQGEKDPRVLILSFRLIKNLLLKFEDIIKIYDNIEVNKDKYVLLDNYSKHDYYKGLIPEIIFDNKNLEDCEHLEVNKIENNSSLDLIYEENFDIKNNNSSNILSTLISDVLLSYFPLNFHPPANDIHKISPETLKRLLFEAITSTNLLQDAIIKAIIELMDTQNLVEDNIDINKFDVNLIYEEFCFDNNYELENKKDSKLSPVILGIEDEEVLQDIKDILTLYGINLIPNIITKYINELFLFIQQLLKRTIICNNNICSLLFYIIGTLFKYQSLDKDGDFILRNGIHKYIILDMINKLQNLDNSTELDTFSLNLINSCNLYYNMFILICIENEFLDYLIQNIINNVYVGKSRIITLRIISSLLYTHLINIYQSDNNILLEINKNPIFLKLCEFCKLSYLNESDDYILLIYCLCSLIIEYNEIKYLSNNSTNTNNIMWFYDELKRKWDNIDNLSKDNQSFIYAVTCILFIQNEDISRDFWLKYIKNKSIQFIQSNYHLIILKFIIYSFYKSQNPPVSIIKSITNNIEEVILCNISESNNNDQIKYCLIFLKMIWNILNIYKCKNIILDISINIDNWLEHIFYHIFPTLINNKLIEKYQYDMDNSYKDIKSINLNDNFDYRKYIWIIGNLMSSLKFINLSTSNLIIKIIDYINNFKNMLNDNELFFIYRIFLFILLNGITDNNNLINLLDKNIEIDHSIVNILEYCYNWLSDLENRGSEIKDFKYIYINELEHLIINLIQFYLKYNNNDINKIQVIFQYKWNSKIIGISIRLIELNTYINKQNIKSEDEQNLQFKYILDYTDQVCKLATSNNINELYLISSCLLYIIGANLPIIIKQDLTKSYLQIGNYYLNFNNINNQGHIRRFQNISDIFIYYKNLGDCIIEDIQLNFYNFMERLDHICDNINNLIIPTSNDNNDTIMDRIDILNNKKVDTDLENIWPLNINLTDLYSQININQTIIKSHYIKISDIIISKIIQTILYNNYKVNSLILIPIMAIFSNVSISLILKYNNENILRYIFMLSLFECSGLNTNNPNENSKLKILLMDYTSKKFENDLDNNFDNDEIIKLLDWQENKNCFSDIKFEELSDYFIYNLQTLSILIRFIYFVHKKNISFNSNINQDYSNNLDFIFNDLFIYGLLASHIIIYHPLPLVRLFSYLLIKQIFKFPGIFRIGIKNKILNALFYLINNEKNKFLRNSASILHCQLIIMEDS</sequence>
<gene>
    <name evidence="4" type="ORF">cand_010200</name>
</gene>
<feature type="transmembrane region" description="Helical" evidence="2">
    <location>
        <begin position="1369"/>
        <end position="1390"/>
    </location>
</feature>
<feature type="transmembrane region" description="Helical" evidence="2">
    <location>
        <begin position="1230"/>
        <end position="1248"/>
    </location>
</feature>
<dbReference type="GO" id="GO:0051604">
    <property type="term" value="P:protein maturation"/>
    <property type="evidence" value="ECO:0007669"/>
    <property type="project" value="UniProtKB-UniRule"/>
</dbReference>
<keyword evidence="5" id="KW-1185">Reference proteome</keyword>
<protein>
    <recommendedName>
        <fullName evidence="1">MMS19 nucleotide excision repair protein</fullName>
    </recommendedName>
</protein>
<proteinExistence type="inferred from homology"/>
<dbReference type="GO" id="GO:0016226">
    <property type="term" value="P:iron-sulfur cluster assembly"/>
    <property type="evidence" value="ECO:0007669"/>
    <property type="project" value="UniProtKB-UniRule"/>
</dbReference>
<keyword evidence="1" id="KW-0539">Nucleus</keyword>
<evidence type="ECO:0000259" key="3">
    <source>
        <dbReference type="Pfam" id="PF14500"/>
    </source>
</evidence>
<dbReference type="GO" id="GO:0097361">
    <property type="term" value="C:cytosolic [4Fe-4S] assembly targeting complex"/>
    <property type="evidence" value="ECO:0007669"/>
    <property type="project" value="UniProtKB-UniRule"/>
</dbReference>
<dbReference type="InterPro" id="IPR029240">
    <property type="entry name" value="MMS19_N"/>
</dbReference>
<comment type="caution">
    <text evidence="4">The sequence shown here is derived from an EMBL/GenBank/DDBJ whole genome shotgun (WGS) entry which is preliminary data.</text>
</comment>
<dbReference type="Proteomes" id="UP000186804">
    <property type="component" value="Unassembled WGS sequence"/>
</dbReference>
<keyword evidence="1" id="KW-0234">DNA repair</keyword>
<keyword evidence="2" id="KW-0812">Transmembrane</keyword>
<dbReference type="EMBL" id="LRBS01000109">
    <property type="protein sequence ID" value="OII72854.1"/>
    <property type="molecule type" value="Genomic_DNA"/>
</dbReference>
<evidence type="ECO:0000313" key="5">
    <source>
        <dbReference type="Proteomes" id="UP000186804"/>
    </source>
</evidence>
<dbReference type="InterPro" id="IPR039920">
    <property type="entry name" value="MMS19"/>
</dbReference>
<comment type="subcellular location">
    <subcellularLocation>
        <location evidence="1">Nucleus</location>
    </subcellularLocation>
</comment>
<accession>A0A1J4MF42</accession>
<keyword evidence="2" id="KW-0472">Membrane</keyword>
<dbReference type="GO" id="GO:0006281">
    <property type="term" value="P:DNA repair"/>
    <property type="evidence" value="ECO:0007669"/>
    <property type="project" value="UniProtKB-UniRule"/>
</dbReference>
<evidence type="ECO:0000313" key="4">
    <source>
        <dbReference type="EMBL" id="OII72854.1"/>
    </source>
</evidence>
<dbReference type="PANTHER" id="PTHR12891:SF0">
    <property type="entry name" value="MMS19 NUCLEOTIDE EXCISION REPAIR PROTEIN HOMOLOG"/>
    <property type="match status" value="1"/>
</dbReference>